<dbReference type="InterPro" id="IPR001387">
    <property type="entry name" value="Cro/C1-type_HTH"/>
</dbReference>
<dbReference type="Pfam" id="PF19054">
    <property type="entry name" value="DUF5753"/>
    <property type="match status" value="1"/>
</dbReference>
<evidence type="ECO:0000313" key="3">
    <source>
        <dbReference type="Proteomes" id="UP000634780"/>
    </source>
</evidence>
<dbReference type="CDD" id="cd00093">
    <property type="entry name" value="HTH_XRE"/>
    <property type="match status" value="1"/>
</dbReference>
<dbReference type="RefSeq" id="WP_190116186.1">
    <property type="nucleotide sequence ID" value="NZ_BMVR01000005.1"/>
</dbReference>
<evidence type="ECO:0000313" key="2">
    <source>
        <dbReference type="EMBL" id="MBJ3806744.1"/>
    </source>
</evidence>
<accession>A0ABS0X0M6</accession>
<dbReference type="InterPro" id="IPR043917">
    <property type="entry name" value="DUF5753"/>
</dbReference>
<gene>
    <name evidence="2" type="ORF">JGB26_06370</name>
</gene>
<sequence length="284" mass="31209">MPISPSSSAQAARRVVALRLRDLRKAAGLTVVELADRCGWHHSKTSRVENAVTAPSAKDIRAWTAACGAADQAEDIVTQSLNAESMYSEWRHQVRRGMKQLQDSMVQFFHDTQLFRIYSSTMVPGLLQTEGYAAALLSRIADFRGIPFNDGAEAAAARVERSRVIHEPGHRFVMLIEEAVLYAQLGDEDAMAAQLGHLLTAGALPQVSLGIVPMATRQRMQWPVETFHVYDDTLVSVEFLSAEVNITQPSEIALYLKAFEQLRGMAVHGAEARALILKAIAALN</sequence>
<protein>
    <submittedName>
        <fullName evidence="2">Helix-turn-helix transcriptional regulator</fullName>
    </submittedName>
</protein>
<keyword evidence="3" id="KW-1185">Reference proteome</keyword>
<name>A0ABS0X0M6_9ACTN</name>
<reference evidence="2 3" key="1">
    <citation type="submission" date="2020-12" db="EMBL/GenBank/DDBJ databases">
        <title>Streptomyces typhae sp. nov., a novel endophytic actinomycete isolated from the root of cattail pollen (Typha angustifolia L.).</title>
        <authorList>
            <person name="Peng C."/>
            <person name="Liu C."/>
        </authorList>
    </citation>
    <scope>NUCLEOTIDE SEQUENCE [LARGE SCALE GENOMIC DNA]</scope>
    <source>
        <strain evidence="2 3">JCM 4753</strain>
    </source>
</reference>
<dbReference type="SMART" id="SM00530">
    <property type="entry name" value="HTH_XRE"/>
    <property type="match status" value="1"/>
</dbReference>
<organism evidence="2 3">
    <name type="scientific">Streptomyces flavofungini</name>
    <dbReference type="NCBI Taxonomy" id="68200"/>
    <lineage>
        <taxon>Bacteria</taxon>
        <taxon>Bacillati</taxon>
        <taxon>Actinomycetota</taxon>
        <taxon>Actinomycetes</taxon>
        <taxon>Kitasatosporales</taxon>
        <taxon>Streptomycetaceae</taxon>
        <taxon>Streptomyces</taxon>
    </lineage>
</organism>
<dbReference type="Pfam" id="PF13560">
    <property type="entry name" value="HTH_31"/>
    <property type="match status" value="1"/>
</dbReference>
<comment type="caution">
    <text evidence="2">The sequence shown here is derived from an EMBL/GenBank/DDBJ whole genome shotgun (WGS) entry which is preliminary data.</text>
</comment>
<dbReference type="SUPFAM" id="SSF47413">
    <property type="entry name" value="lambda repressor-like DNA-binding domains"/>
    <property type="match status" value="1"/>
</dbReference>
<proteinExistence type="predicted"/>
<dbReference type="EMBL" id="JAEKOZ010000003">
    <property type="protein sequence ID" value="MBJ3806744.1"/>
    <property type="molecule type" value="Genomic_DNA"/>
</dbReference>
<evidence type="ECO:0000259" key="1">
    <source>
        <dbReference type="PROSITE" id="PS50943"/>
    </source>
</evidence>
<dbReference type="Gene3D" id="1.10.260.40">
    <property type="entry name" value="lambda repressor-like DNA-binding domains"/>
    <property type="match status" value="1"/>
</dbReference>
<dbReference type="PROSITE" id="PS50943">
    <property type="entry name" value="HTH_CROC1"/>
    <property type="match status" value="1"/>
</dbReference>
<dbReference type="Proteomes" id="UP000634780">
    <property type="component" value="Unassembled WGS sequence"/>
</dbReference>
<dbReference type="InterPro" id="IPR010982">
    <property type="entry name" value="Lambda_DNA-bd_dom_sf"/>
</dbReference>
<feature type="domain" description="HTH cro/C1-type" evidence="1">
    <location>
        <begin position="20"/>
        <end position="60"/>
    </location>
</feature>